<comment type="caution">
    <text evidence="1">The sequence shown here is derived from an EMBL/GenBank/DDBJ whole genome shotgun (WGS) entry which is preliminary data.</text>
</comment>
<keyword evidence="2" id="KW-1185">Reference proteome</keyword>
<dbReference type="EMBL" id="CAUYUJ010003069">
    <property type="protein sequence ID" value="CAK0803708.1"/>
    <property type="molecule type" value="Genomic_DNA"/>
</dbReference>
<organism evidence="1 2">
    <name type="scientific">Prorocentrum cordatum</name>
    <dbReference type="NCBI Taxonomy" id="2364126"/>
    <lineage>
        <taxon>Eukaryota</taxon>
        <taxon>Sar</taxon>
        <taxon>Alveolata</taxon>
        <taxon>Dinophyceae</taxon>
        <taxon>Prorocentrales</taxon>
        <taxon>Prorocentraceae</taxon>
        <taxon>Prorocentrum</taxon>
    </lineage>
</organism>
<proteinExistence type="predicted"/>
<reference evidence="1" key="1">
    <citation type="submission" date="2023-10" db="EMBL/GenBank/DDBJ databases">
        <authorList>
            <person name="Chen Y."/>
            <person name="Shah S."/>
            <person name="Dougan E. K."/>
            <person name="Thang M."/>
            <person name="Chan C."/>
        </authorList>
    </citation>
    <scope>NUCLEOTIDE SEQUENCE [LARGE SCALE GENOMIC DNA]</scope>
</reference>
<protein>
    <submittedName>
        <fullName evidence="1">Uncharacterized protein</fullName>
    </submittedName>
</protein>
<feature type="non-terminal residue" evidence="1">
    <location>
        <position position="276"/>
    </location>
</feature>
<evidence type="ECO:0000313" key="1">
    <source>
        <dbReference type="EMBL" id="CAK0803708.1"/>
    </source>
</evidence>
<dbReference type="Proteomes" id="UP001189429">
    <property type="component" value="Unassembled WGS sequence"/>
</dbReference>
<name>A0ABN9QF93_9DINO</name>
<accession>A0ABN9QF93</accession>
<gene>
    <name evidence="1" type="ORF">PCOR1329_LOCUS10779</name>
</gene>
<sequence>MSAGRPRRRRRAHLAGAAALAGGGLALGAGRPSGTPPRRGSPLLLGFVASPAVPRSLEPGRRLADQVALQETRLACDAAQPSAPPRDTTGTPGALHGWRALASRLRCIFDPRFSYIVCAMMGVNFALACRGGAGGLAAAALRAPGGQAALVAASAGLTSFGGSTQSTLLLRLLGQRFQANTCVEAEQRRFIWQDPSPHLWASLGVMLAVGIHLWTGRLLDGCWWRWAVALNSALFTVHAVGGSGWFADGSPRSPLLRMVGTFLYLCGGGFWRDILG</sequence>
<evidence type="ECO:0000313" key="2">
    <source>
        <dbReference type="Proteomes" id="UP001189429"/>
    </source>
</evidence>